<accession>A0A371GY62</accession>
<dbReference type="InterPro" id="IPR036312">
    <property type="entry name" value="Bifun_inhib/LTP/seed_sf"/>
</dbReference>
<dbReference type="PANTHER" id="PTHR31207">
    <property type="entry name" value="ECA1 GAMETOGENESIS FAMILY PROTEIN (DUF784)-RELATED-RELATED"/>
    <property type="match status" value="1"/>
</dbReference>
<dbReference type="Pfam" id="PF05617">
    <property type="entry name" value="Prolamin_like"/>
    <property type="match status" value="2"/>
</dbReference>
<organism evidence="4 5">
    <name type="scientific">Mucuna pruriens</name>
    <name type="common">Velvet bean</name>
    <name type="synonym">Dolichos pruriens</name>
    <dbReference type="NCBI Taxonomy" id="157652"/>
    <lineage>
        <taxon>Eukaryota</taxon>
        <taxon>Viridiplantae</taxon>
        <taxon>Streptophyta</taxon>
        <taxon>Embryophyta</taxon>
        <taxon>Tracheophyta</taxon>
        <taxon>Spermatophyta</taxon>
        <taxon>Magnoliopsida</taxon>
        <taxon>eudicotyledons</taxon>
        <taxon>Gunneridae</taxon>
        <taxon>Pentapetalae</taxon>
        <taxon>rosids</taxon>
        <taxon>fabids</taxon>
        <taxon>Fabales</taxon>
        <taxon>Fabaceae</taxon>
        <taxon>Papilionoideae</taxon>
        <taxon>50 kb inversion clade</taxon>
        <taxon>NPAAA clade</taxon>
        <taxon>indigoferoid/millettioid clade</taxon>
        <taxon>Phaseoleae</taxon>
        <taxon>Mucuna</taxon>
    </lineage>
</organism>
<feature type="transmembrane region" description="Helical" evidence="2">
    <location>
        <begin position="20"/>
        <end position="40"/>
    </location>
</feature>
<proteinExistence type="predicted"/>
<evidence type="ECO:0000259" key="3">
    <source>
        <dbReference type="Pfam" id="PF05617"/>
    </source>
</evidence>
<dbReference type="Gene3D" id="1.10.110.10">
    <property type="entry name" value="Plant lipid-transfer and hydrophobic proteins"/>
    <property type="match status" value="1"/>
</dbReference>
<protein>
    <recommendedName>
        <fullName evidence="3">Prolamin-like domain-containing protein</fullName>
    </recommendedName>
</protein>
<dbReference type="InterPro" id="IPR040220">
    <property type="entry name" value="DD11"/>
</dbReference>
<keyword evidence="2" id="KW-1133">Transmembrane helix</keyword>
<feature type="non-terminal residue" evidence="4">
    <location>
        <position position="1"/>
    </location>
</feature>
<keyword evidence="1" id="KW-0732">Signal</keyword>
<evidence type="ECO:0000313" key="5">
    <source>
        <dbReference type="Proteomes" id="UP000257109"/>
    </source>
</evidence>
<feature type="domain" description="Prolamin-like" evidence="3">
    <location>
        <begin position="48"/>
        <end position="122"/>
    </location>
</feature>
<comment type="caution">
    <text evidence="4">The sequence shown here is derived from an EMBL/GenBank/DDBJ whole genome shotgun (WGS) entry which is preliminary data.</text>
</comment>
<keyword evidence="2" id="KW-0812">Transmembrane</keyword>
<evidence type="ECO:0000256" key="1">
    <source>
        <dbReference type="ARBA" id="ARBA00022729"/>
    </source>
</evidence>
<evidence type="ECO:0000313" key="4">
    <source>
        <dbReference type="EMBL" id="RDX95487.1"/>
    </source>
</evidence>
<evidence type="ECO:0000256" key="2">
    <source>
        <dbReference type="SAM" id="Phobius"/>
    </source>
</evidence>
<reference evidence="4" key="1">
    <citation type="submission" date="2018-05" db="EMBL/GenBank/DDBJ databases">
        <title>Draft genome of Mucuna pruriens seed.</title>
        <authorList>
            <person name="Nnadi N.E."/>
            <person name="Vos R."/>
            <person name="Hasami M.H."/>
            <person name="Devisetty U.K."/>
            <person name="Aguiy J.C."/>
        </authorList>
    </citation>
    <scope>NUCLEOTIDE SEQUENCE [LARGE SCALE GENOMIC DNA]</scope>
    <source>
        <strain evidence="4">JCA_2017</strain>
    </source>
</reference>
<dbReference type="OrthoDB" id="1427320at2759"/>
<dbReference type="AlphaFoldDB" id="A0A371GY62"/>
<dbReference type="PANTHER" id="PTHR31207:SF38">
    <property type="entry name" value="PROLAMIN-LIKE PROTEIN"/>
    <property type="match status" value="1"/>
</dbReference>
<keyword evidence="5" id="KW-1185">Reference proteome</keyword>
<dbReference type="Proteomes" id="UP000257109">
    <property type="component" value="Unassembled WGS sequence"/>
</dbReference>
<name>A0A371GY62_MUCPR</name>
<dbReference type="EMBL" id="QJKJ01004115">
    <property type="protein sequence ID" value="RDX95487.1"/>
    <property type="molecule type" value="Genomic_DNA"/>
</dbReference>
<keyword evidence="2" id="KW-0472">Membrane</keyword>
<sequence length="211" mass="24004">MPPKSYNSALIQINSLEGLSNYLILVAFFLATIIATISATDEQESLFECRKHIGSNCGNHVVDTLSNKKTMISRECCYKLIQMGYSCHTRLTIFVLQTDSEFINENSTEIVAKNDNIYNKCDEITKPESEKFLSKCVVKIGIHCGKEVFDKLIHGKNNVTKNCCEKLVKMGQSCHINMVKALIRTPEMRDVDAIQFLKKSKEIFDQCRYVE</sequence>
<dbReference type="SUPFAM" id="SSF47699">
    <property type="entry name" value="Bifunctional inhibitor/lipid-transfer protein/seed storage 2S albumin"/>
    <property type="match status" value="1"/>
</dbReference>
<dbReference type="InterPro" id="IPR008502">
    <property type="entry name" value="Prolamin-like"/>
</dbReference>
<feature type="domain" description="Prolamin-like" evidence="3">
    <location>
        <begin position="135"/>
        <end position="207"/>
    </location>
</feature>
<gene>
    <name evidence="4" type="ORF">CR513_21981</name>
</gene>